<evidence type="ECO:0000313" key="2">
    <source>
        <dbReference type="WBParaSite" id="Minc3s01925g27227"/>
    </source>
</evidence>
<protein>
    <submittedName>
        <fullName evidence="2">Uncharacterized protein</fullName>
    </submittedName>
</protein>
<reference evidence="2" key="1">
    <citation type="submission" date="2022-11" db="UniProtKB">
        <authorList>
            <consortium name="WormBaseParasite"/>
        </authorList>
    </citation>
    <scope>IDENTIFICATION</scope>
</reference>
<dbReference type="AlphaFoldDB" id="A0A914MQC9"/>
<keyword evidence="1" id="KW-1185">Reference proteome</keyword>
<proteinExistence type="predicted"/>
<organism evidence="1 2">
    <name type="scientific">Meloidogyne incognita</name>
    <name type="common">Southern root-knot nematode worm</name>
    <name type="synonym">Oxyuris incognita</name>
    <dbReference type="NCBI Taxonomy" id="6306"/>
    <lineage>
        <taxon>Eukaryota</taxon>
        <taxon>Metazoa</taxon>
        <taxon>Ecdysozoa</taxon>
        <taxon>Nematoda</taxon>
        <taxon>Chromadorea</taxon>
        <taxon>Rhabditida</taxon>
        <taxon>Tylenchina</taxon>
        <taxon>Tylenchomorpha</taxon>
        <taxon>Tylenchoidea</taxon>
        <taxon>Meloidogynidae</taxon>
        <taxon>Meloidogyninae</taxon>
        <taxon>Meloidogyne</taxon>
        <taxon>Meloidogyne incognita group</taxon>
    </lineage>
</organism>
<dbReference type="WBParaSite" id="Minc3s01925g27227">
    <property type="protein sequence ID" value="Minc3s01925g27227"/>
    <property type="gene ID" value="Minc3s01925g27227"/>
</dbReference>
<sequence>MIYCLFYRLVESPLRNIDGGGVLRHIGNIGGGVLRQIASGVLLYNAVTNSPFHGLSSILSATNDGIAINIVENINILIMYFIFR</sequence>
<name>A0A914MQC9_MELIC</name>
<accession>A0A914MQC9</accession>
<evidence type="ECO:0000313" key="1">
    <source>
        <dbReference type="Proteomes" id="UP000887563"/>
    </source>
</evidence>
<dbReference type="Proteomes" id="UP000887563">
    <property type="component" value="Unplaced"/>
</dbReference>